<dbReference type="OrthoDB" id="9800361at2"/>
<dbReference type="PIRSF" id="PIRSF004761">
    <property type="entry name" value="Hydrgn_mat_HypA"/>
    <property type="match status" value="1"/>
</dbReference>
<dbReference type="Proteomes" id="UP000001369">
    <property type="component" value="Chromosome"/>
</dbReference>
<dbReference type="NCBIfam" id="TIGR00100">
    <property type="entry name" value="hypA"/>
    <property type="match status" value="1"/>
</dbReference>
<name>C1DUF1_SULAA</name>
<dbReference type="HAMAP" id="MF_00213">
    <property type="entry name" value="HypA_HybF"/>
    <property type="match status" value="1"/>
</dbReference>
<evidence type="ECO:0000313" key="6">
    <source>
        <dbReference type="EMBL" id="ACN98411.1"/>
    </source>
</evidence>
<dbReference type="FunFam" id="3.30.2320.80:FF:000001">
    <property type="entry name" value="Hydrogenase maturation factor HypA"/>
    <property type="match status" value="1"/>
</dbReference>
<evidence type="ECO:0000256" key="5">
    <source>
        <dbReference type="HAMAP-Rule" id="MF_00213"/>
    </source>
</evidence>
<protein>
    <recommendedName>
        <fullName evidence="5">Hydrogenase maturation factor HypA</fullName>
    </recommendedName>
</protein>
<keyword evidence="2 5" id="KW-0533">Nickel</keyword>
<evidence type="ECO:0000256" key="1">
    <source>
        <dbReference type="ARBA" id="ARBA00010748"/>
    </source>
</evidence>
<dbReference type="HOGENOM" id="CLU_126929_6_0_0"/>
<keyword evidence="4 5" id="KW-0862">Zinc</keyword>
<evidence type="ECO:0000256" key="4">
    <source>
        <dbReference type="ARBA" id="ARBA00022833"/>
    </source>
</evidence>
<dbReference type="AlphaFoldDB" id="C1DUF1"/>
<organism evidence="6 7">
    <name type="scientific">Sulfurihydrogenibium azorense (strain DSM 15241 / OCM 825 / Az-Fu1)</name>
    <dbReference type="NCBI Taxonomy" id="204536"/>
    <lineage>
        <taxon>Bacteria</taxon>
        <taxon>Pseudomonadati</taxon>
        <taxon>Aquificota</taxon>
        <taxon>Aquificia</taxon>
        <taxon>Aquificales</taxon>
        <taxon>Hydrogenothermaceae</taxon>
        <taxon>Sulfurihydrogenibium</taxon>
    </lineage>
</organism>
<dbReference type="RefSeq" id="WP_012673736.1">
    <property type="nucleotide sequence ID" value="NC_012438.1"/>
</dbReference>
<evidence type="ECO:0000256" key="2">
    <source>
        <dbReference type="ARBA" id="ARBA00022596"/>
    </source>
</evidence>
<dbReference type="eggNOG" id="COG0375">
    <property type="taxonomic scope" value="Bacteria"/>
</dbReference>
<dbReference type="GO" id="GO:0008270">
    <property type="term" value="F:zinc ion binding"/>
    <property type="evidence" value="ECO:0007669"/>
    <property type="project" value="UniProtKB-UniRule"/>
</dbReference>
<dbReference type="PROSITE" id="PS01249">
    <property type="entry name" value="HYPA"/>
    <property type="match status" value="1"/>
</dbReference>
<keyword evidence="3 5" id="KW-0479">Metal-binding</keyword>
<sequence length="114" mass="12951">MHEFSIVQSLLNLIEENARKNSAKSVSKVVVKIGKMSGVEPHLLEIAFNIFKEKTIAENADFIMEIQSVVCRCNNCNKDFTVEDYNFICPFCQSFNIEVIDGTDMILKSLELEV</sequence>
<evidence type="ECO:0000313" key="7">
    <source>
        <dbReference type="Proteomes" id="UP000001369"/>
    </source>
</evidence>
<accession>C1DUF1</accession>
<comment type="function">
    <text evidence="5">Involved in the maturation of [NiFe] hydrogenases. Required for nickel insertion into the metal center of the hydrogenase.</text>
</comment>
<proteinExistence type="inferred from homology"/>
<feature type="binding site" evidence="5">
    <location>
        <position position="76"/>
    </location>
    <ligand>
        <name>Zn(2+)</name>
        <dbReference type="ChEBI" id="CHEBI:29105"/>
    </ligand>
</feature>
<reference evidence="6 7" key="1">
    <citation type="journal article" date="2009" name="J. Bacteriol.">
        <title>Complete and draft genome sequences of six members of the Aquificales.</title>
        <authorList>
            <person name="Reysenbach A.L."/>
            <person name="Hamamura N."/>
            <person name="Podar M."/>
            <person name="Griffiths E."/>
            <person name="Ferreira S."/>
            <person name="Hochstein R."/>
            <person name="Heidelberg J."/>
            <person name="Johnson J."/>
            <person name="Mead D."/>
            <person name="Pohorille A."/>
            <person name="Sarmiento M."/>
            <person name="Schweighofer K."/>
            <person name="Seshadri R."/>
            <person name="Voytek M.A."/>
        </authorList>
    </citation>
    <scope>NUCLEOTIDE SEQUENCE [LARGE SCALE GENOMIC DNA]</scope>
    <source>
        <strain evidence="7">Az-Fu1 / DSM 15241 / OCM 825</strain>
    </source>
</reference>
<feature type="binding site" evidence="5">
    <location>
        <position position="92"/>
    </location>
    <ligand>
        <name>Zn(2+)</name>
        <dbReference type="ChEBI" id="CHEBI:29105"/>
    </ligand>
</feature>
<dbReference type="STRING" id="204536.SULAZ_0753"/>
<dbReference type="InterPro" id="IPR000688">
    <property type="entry name" value="HypA/HybF"/>
</dbReference>
<keyword evidence="7" id="KW-1185">Reference proteome</keyword>
<evidence type="ECO:0000256" key="3">
    <source>
        <dbReference type="ARBA" id="ARBA00022723"/>
    </source>
</evidence>
<feature type="binding site" evidence="5">
    <location>
        <position position="89"/>
    </location>
    <ligand>
        <name>Zn(2+)</name>
        <dbReference type="ChEBI" id="CHEBI:29105"/>
    </ligand>
</feature>
<dbReference type="Pfam" id="PF01155">
    <property type="entry name" value="HypA"/>
    <property type="match status" value="1"/>
</dbReference>
<dbReference type="GO" id="GO:0016151">
    <property type="term" value="F:nickel cation binding"/>
    <property type="evidence" value="ECO:0007669"/>
    <property type="project" value="UniProtKB-UniRule"/>
</dbReference>
<dbReference type="Gene3D" id="3.30.2320.80">
    <property type="match status" value="1"/>
</dbReference>
<dbReference type="EMBL" id="CP001229">
    <property type="protein sequence ID" value="ACN98411.1"/>
    <property type="molecule type" value="Genomic_DNA"/>
</dbReference>
<dbReference type="KEGG" id="saf:SULAZ_0753"/>
<gene>
    <name evidence="5" type="primary">hypA</name>
    <name evidence="6" type="ordered locus">SULAZ_0753</name>
</gene>
<feature type="binding site" evidence="5">
    <location>
        <position position="2"/>
    </location>
    <ligand>
        <name>Ni(2+)</name>
        <dbReference type="ChEBI" id="CHEBI:49786"/>
    </ligand>
</feature>
<feature type="binding site" evidence="5">
    <location>
        <position position="73"/>
    </location>
    <ligand>
        <name>Zn(2+)</name>
        <dbReference type="ChEBI" id="CHEBI:29105"/>
    </ligand>
</feature>
<dbReference type="PANTHER" id="PTHR34535:SF3">
    <property type="entry name" value="HYDROGENASE MATURATION FACTOR HYPA"/>
    <property type="match status" value="1"/>
</dbReference>
<dbReference type="PANTHER" id="PTHR34535">
    <property type="entry name" value="HYDROGENASE MATURATION FACTOR HYPA"/>
    <property type="match status" value="1"/>
</dbReference>
<dbReference type="GO" id="GO:0016530">
    <property type="term" value="F:metallochaperone activity"/>
    <property type="evidence" value="ECO:0007669"/>
    <property type="project" value="UniProtKB-ARBA"/>
</dbReference>
<dbReference type="InterPro" id="IPR020538">
    <property type="entry name" value="Hydgase_Ni_incorp_HypA/HybF_CS"/>
</dbReference>
<dbReference type="GO" id="GO:0051604">
    <property type="term" value="P:protein maturation"/>
    <property type="evidence" value="ECO:0007669"/>
    <property type="project" value="InterPro"/>
</dbReference>
<comment type="similarity">
    <text evidence="1 5">Belongs to the HypA/HybF family.</text>
</comment>